<dbReference type="STRING" id="1656094.BFC18_02110"/>
<keyword evidence="2" id="KW-1185">Reference proteome</keyword>
<evidence type="ECO:0000313" key="1">
    <source>
        <dbReference type="EMBL" id="OFC72666.1"/>
    </source>
</evidence>
<gene>
    <name evidence="1" type="ORF">BFC18_02110</name>
</gene>
<proteinExistence type="predicted"/>
<comment type="caution">
    <text evidence="1">The sequence shown here is derived from an EMBL/GenBank/DDBJ whole genome shotgun (WGS) entry which is preliminary data.</text>
</comment>
<reference evidence="1 2" key="1">
    <citation type="submission" date="2016-08" db="EMBL/GenBank/DDBJ databases">
        <authorList>
            <person name="Seilhamer J.J."/>
        </authorList>
    </citation>
    <scope>NUCLEOTIDE SEQUENCE [LARGE SCALE GENOMIC DNA]</scope>
    <source>
        <strain evidence="1 2">KCTC 42603</strain>
    </source>
</reference>
<dbReference type="AlphaFoldDB" id="A0A1E7ZGN9"/>
<dbReference type="OrthoDB" id="6385816at2"/>
<dbReference type="Proteomes" id="UP000175691">
    <property type="component" value="Unassembled WGS sequence"/>
</dbReference>
<dbReference type="RefSeq" id="WP_070123290.1">
    <property type="nucleotide sequence ID" value="NZ_MDHN01000003.1"/>
</dbReference>
<name>A0A1E7ZGN9_9ALTE</name>
<accession>A0A1E7ZGN9</accession>
<dbReference type="EMBL" id="MDHN01000003">
    <property type="protein sequence ID" value="OFC72666.1"/>
    <property type="molecule type" value="Genomic_DNA"/>
</dbReference>
<sequence>MEFTANTPISRSFPDGYETLYRVSYNYRSFALLLDALAVKSIGNKSVELVLPWCIYRSEGEEIDIHVLRLIDYAIALLHELNEKINHLQSKVYLLDLDINRCVFRIATEQPQAVITTLQSMPCPEVFNLPQIKTDTSNPTDIRQQFIG</sequence>
<evidence type="ECO:0000313" key="2">
    <source>
        <dbReference type="Proteomes" id="UP000175691"/>
    </source>
</evidence>
<protein>
    <submittedName>
        <fullName evidence="1">Uncharacterized protein</fullName>
    </submittedName>
</protein>
<organism evidence="1 2">
    <name type="scientific">Alteromonas confluentis</name>
    <dbReference type="NCBI Taxonomy" id="1656094"/>
    <lineage>
        <taxon>Bacteria</taxon>
        <taxon>Pseudomonadati</taxon>
        <taxon>Pseudomonadota</taxon>
        <taxon>Gammaproteobacteria</taxon>
        <taxon>Alteromonadales</taxon>
        <taxon>Alteromonadaceae</taxon>
        <taxon>Alteromonas/Salinimonas group</taxon>
        <taxon>Alteromonas</taxon>
    </lineage>
</organism>